<dbReference type="AlphaFoldDB" id="A0A3P7LLN8"/>
<name>A0A3P7LLN8_DIBLA</name>
<gene>
    <name evidence="2" type="ORF">DILT_LOCUS8438</name>
</gene>
<dbReference type="Proteomes" id="UP000281553">
    <property type="component" value="Unassembled WGS sequence"/>
</dbReference>
<accession>A0A3P7LLN8</accession>
<evidence type="ECO:0000256" key="1">
    <source>
        <dbReference type="SAM" id="MobiDB-lite"/>
    </source>
</evidence>
<feature type="compositionally biased region" description="Low complexity" evidence="1">
    <location>
        <begin position="10"/>
        <end position="22"/>
    </location>
</feature>
<proteinExistence type="predicted"/>
<evidence type="ECO:0000313" key="2">
    <source>
        <dbReference type="EMBL" id="VDN12607.1"/>
    </source>
</evidence>
<organism evidence="2 3">
    <name type="scientific">Dibothriocephalus latus</name>
    <name type="common">Fish tapeworm</name>
    <name type="synonym">Diphyllobothrium latum</name>
    <dbReference type="NCBI Taxonomy" id="60516"/>
    <lineage>
        <taxon>Eukaryota</taxon>
        <taxon>Metazoa</taxon>
        <taxon>Spiralia</taxon>
        <taxon>Lophotrochozoa</taxon>
        <taxon>Platyhelminthes</taxon>
        <taxon>Cestoda</taxon>
        <taxon>Eucestoda</taxon>
        <taxon>Diphyllobothriidea</taxon>
        <taxon>Diphyllobothriidae</taxon>
        <taxon>Dibothriocephalus</taxon>
    </lineage>
</organism>
<feature type="non-terminal residue" evidence="2">
    <location>
        <position position="96"/>
    </location>
</feature>
<keyword evidence="3" id="KW-1185">Reference proteome</keyword>
<dbReference type="OrthoDB" id="6221510at2759"/>
<evidence type="ECO:0000313" key="3">
    <source>
        <dbReference type="Proteomes" id="UP000281553"/>
    </source>
</evidence>
<reference evidence="2 3" key="1">
    <citation type="submission" date="2018-11" db="EMBL/GenBank/DDBJ databases">
        <authorList>
            <consortium name="Pathogen Informatics"/>
        </authorList>
    </citation>
    <scope>NUCLEOTIDE SEQUENCE [LARGE SCALE GENOMIC DNA]</scope>
</reference>
<feature type="region of interest" description="Disordered" evidence="1">
    <location>
        <begin position="1"/>
        <end position="24"/>
    </location>
</feature>
<sequence>MNSTKASTEVGVAAAGKNAAAGLQRKESEAELETWWQDFLARKKIEDAADEDAKTAWETCAQRKMKFIREVRLLTDLYEPIGKQVQTILSSDHDHR</sequence>
<dbReference type="EMBL" id="UYRU01054297">
    <property type="protein sequence ID" value="VDN12607.1"/>
    <property type="molecule type" value="Genomic_DNA"/>
</dbReference>
<protein>
    <submittedName>
        <fullName evidence="2">Uncharacterized protein</fullName>
    </submittedName>
</protein>